<dbReference type="Proteomes" id="UP000299102">
    <property type="component" value="Unassembled WGS sequence"/>
</dbReference>
<evidence type="ECO:0000256" key="1">
    <source>
        <dbReference type="SAM" id="MobiDB-lite"/>
    </source>
</evidence>
<feature type="compositionally biased region" description="Basic and acidic residues" evidence="1">
    <location>
        <begin position="83"/>
        <end position="100"/>
    </location>
</feature>
<feature type="region of interest" description="Disordered" evidence="1">
    <location>
        <begin position="58"/>
        <end position="133"/>
    </location>
</feature>
<protein>
    <submittedName>
        <fullName evidence="2">Uncharacterized protein</fullName>
    </submittedName>
</protein>
<feature type="compositionally biased region" description="Low complexity" evidence="1">
    <location>
        <begin position="58"/>
        <end position="73"/>
    </location>
</feature>
<gene>
    <name evidence="2" type="ORF">EVAR_4311_1</name>
</gene>
<keyword evidence="3" id="KW-1185">Reference proteome</keyword>
<comment type="caution">
    <text evidence="2">The sequence shown here is derived from an EMBL/GenBank/DDBJ whole genome shotgun (WGS) entry which is preliminary data.</text>
</comment>
<dbReference type="AlphaFoldDB" id="A0A4C1VD14"/>
<accession>A0A4C1VD14</accession>
<organism evidence="2 3">
    <name type="scientific">Eumeta variegata</name>
    <name type="common">Bagworm moth</name>
    <name type="synonym">Eumeta japonica</name>
    <dbReference type="NCBI Taxonomy" id="151549"/>
    <lineage>
        <taxon>Eukaryota</taxon>
        <taxon>Metazoa</taxon>
        <taxon>Ecdysozoa</taxon>
        <taxon>Arthropoda</taxon>
        <taxon>Hexapoda</taxon>
        <taxon>Insecta</taxon>
        <taxon>Pterygota</taxon>
        <taxon>Neoptera</taxon>
        <taxon>Endopterygota</taxon>
        <taxon>Lepidoptera</taxon>
        <taxon>Glossata</taxon>
        <taxon>Ditrysia</taxon>
        <taxon>Tineoidea</taxon>
        <taxon>Psychidae</taxon>
        <taxon>Oiketicinae</taxon>
        <taxon>Eumeta</taxon>
    </lineage>
</organism>
<dbReference type="EMBL" id="BGZK01000315">
    <property type="protein sequence ID" value="GBP36167.1"/>
    <property type="molecule type" value="Genomic_DNA"/>
</dbReference>
<sequence>MNSESSAYAGVSSDTLIPSKIRRSRLPLFAISVRHPPFSLVPVAVLEEGCHAAVAPPCAGDAARPAAGPAAARPAPPGGGGSRVHDHRTLHTAHVEHEIVQAKQKTHIGEERPPACGPQSVGGGPPRPLYRYS</sequence>
<evidence type="ECO:0000313" key="3">
    <source>
        <dbReference type="Proteomes" id="UP000299102"/>
    </source>
</evidence>
<name>A0A4C1VD14_EUMVA</name>
<evidence type="ECO:0000313" key="2">
    <source>
        <dbReference type="EMBL" id="GBP36167.1"/>
    </source>
</evidence>
<proteinExistence type="predicted"/>
<reference evidence="2 3" key="1">
    <citation type="journal article" date="2019" name="Commun. Biol.">
        <title>The bagworm genome reveals a unique fibroin gene that provides high tensile strength.</title>
        <authorList>
            <person name="Kono N."/>
            <person name="Nakamura H."/>
            <person name="Ohtoshi R."/>
            <person name="Tomita M."/>
            <person name="Numata K."/>
            <person name="Arakawa K."/>
        </authorList>
    </citation>
    <scope>NUCLEOTIDE SEQUENCE [LARGE SCALE GENOMIC DNA]</scope>
</reference>